<keyword evidence="1" id="KW-0732">Signal</keyword>
<feature type="chain" id="PRO_5011487573" evidence="1">
    <location>
        <begin position="28"/>
        <end position="240"/>
    </location>
</feature>
<organism evidence="3 4">
    <name type="scientific">Rugamonas rubra</name>
    <dbReference type="NCBI Taxonomy" id="758825"/>
    <lineage>
        <taxon>Bacteria</taxon>
        <taxon>Pseudomonadati</taxon>
        <taxon>Pseudomonadota</taxon>
        <taxon>Betaproteobacteria</taxon>
        <taxon>Burkholderiales</taxon>
        <taxon>Oxalobacteraceae</taxon>
        <taxon>Telluria group</taxon>
        <taxon>Rugamonas</taxon>
    </lineage>
</organism>
<gene>
    <name evidence="3" type="ORF">SAMN02982985_01773</name>
</gene>
<evidence type="ECO:0000256" key="1">
    <source>
        <dbReference type="SAM" id="SignalP"/>
    </source>
</evidence>
<accession>A0A1I4L1M3</accession>
<dbReference type="NCBIfam" id="TIGR02595">
    <property type="entry name" value="PEP_CTERM"/>
    <property type="match status" value="1"/>
</dbReference>
<dbReference type="Proteomes" id="UP000199470">
    <property type="component" value="Unassembled WGS sequence"/>
</dbReference>
<evidence type="ECO:0000313" key="4">
    <source>
        <dbReference type="Proteomes" id="UP000199470"/>
    </source>
</evidence>
<name>A0A1I4L1M3_9BURK</name>
<evidence type="ECO:0000259" key="2">
    <source>
        <dbReference type="Pfam" id="PF07589"/>
    </source>
</evidence>
<proteinExistence type="predicted"/>
<dbReference type="EMBL" id="FOTW01000008">
    <property type="protein sequence ID" value="SFL84905.1"/>
    <property type="molecule type" value="Genomic_DNA"/>
</dbReference>
<protein>
    <submittedName>
        <fullName evidence="3">VPLPA-CTERM protein sorting domain-containing protein</fullName>
    </submittedName>
</protein>
<keyword evidence="4" id="KW-1185">Reference proteome</keyword>
<evidence type="ECO:0000313" key="3">
    <source>
        <dbReference type="EMBL" id="SFL84905.1"/>
    </source>
</evidence>
<sequence length="240" mass="24977">MKRTLQQLLRRTVLAAASLAALPAAQAAVIDFENLGVGGVGHNEFLQQAGFDLAGYSAASDALDGDLVGTINDGSDPGSCFNLMCPSSASHYYAGLNDGVLEITRSVPQQTFRLHSFDASFIGATVGGVYPAVAGLLRIQGNFADGSYVYEDYQLAGPGANGFAFGHYTTSAAFGAKQFSSIDLFAFTCNAGGNCNAFQTNKGQFALDNLNVSAVPEPSSWLMLGAGLLGLAAVRRRRAA</sequence>
<dbReference type="Pfam" id="PF07589">
    <property type="entry name" value="PEP-CTERM"/>
    <property type="match status" value="1"/>
</dbReference>
<feature type="domain" description="Ice-binding protein C-terminal" evidence="2">
    <location>
        <begin position="214"/>
        <end position="237"/>
    </location>
</feature>
<dbReference type="RefSeq" id="WP_217429888.1">
    <property type="nucleotide sequence ID" value="NZ_FOTW01000008.1"/>
</dbReference>
<dbReference type="AlphaFoldDB" id="A0A1I4L1M3"/>
<reference evidence="3 4" key="1">
    <citation type="submission" date="2016-10" db="EMBL/GenBank/DDBJ databases">
        <authorList>
            <person name="de Groot N.N."/>
        </authorList>
    </citation>
    <scope>NUCLEOTIDE SEQUENCE [LARGE SCALE GENOMIC DNA]</scope>
    <source>
        <strain evidence="3 4">ATCC 43154</strain>
    </source>
</reference>
<dbReference type="InterPro" id="IPR013424">
    <property type="entry name" value="Ice-binding_C"/>
</dbReference>
<dbReference type="NCBIfam" id="NF038120">
    <property type="entry name" value="PEP_CTERM_QFxxD"/>
    <property type="match status" value="1"/>
</dbReference>
<feature type="signal peptide" evidence="1">
    <location>
        <begin position="1"/>
        <end position="27"/>
    </location>
</feature>